<dbReference type="InterPro" id="IPR036736">
    <property type="entry name" value="ACP-like_sf"/>
</dbReference>
<dbReference type="Gene3D" id="3.10.129.110">
    <property type="entry name" value="Polyketide synthase dehydratase"/>
    <property type="match status" value="2"/>
</dbReference>
<dbReference type="Pfam" id="PF00550">
    <property type="entry name" value="PP-binding"/>
    <property type="match status" value="4"/>
</dbReference>
<dbReference type="RefSeq" id="WP_319167074.1">
    <property type="nucleotide sequence ID" value="NZ_CP122369.1"/>
</dbReference>
<dbReference type="CDD" id="cd08952">
    <property type="entry name" value="KR_1_SDR_x"/>
    <property type="match status" value="2"/>
</dbReference>
<dbReference type="InterPro" id="IPR011032">
    <property type="entry name" value="GroES-like_sf"/>
</dbReference>
<comment type="caution">
    <text evidence="13">The sequence shown here is derived from an EMBL/GenBank/DDBJ whole genome shotgun (WGS) entry which is preliminary data.</text>
</comment>
<keyword evidence="7" id="KW-0511">Multifunctional enzyme</keyword>
<dbReference type="InterPro" id="IPR002364">
    <property type="entry name" value="Quin_OxRdtase/zeta-crystal_CS"/>
</dbReference>
<evidence type="ECO:0000313" key="13">
    <source>
        <dbReference type="EMBL" id="MDX3023003.1"/>
    </source>
</evidence>
<feature type="domain" description="Ketosynthase family 3 (KS3)" evidence="11">
    <location>
        <begin position="3055"/>
        <end position="3470"/>
    </location>
</feature>
<evidence type="ECO:0000256" key="4">
    <source>
        <dbReference type="ARBA" id="ARBA00022553"/>
    </source>
</evidence>
<feature type="domain" description="Carrier" evidence="10">
    <location>
        <begin position="5007"/>
        <end position="5082"/>
    </location>
</feature>
<evidence type="ECO:0000259" key="12">
    <source>
        <dbReference type="PROSITE" id="PS52019"/>
    </source>
</evidence>
<dbReference type="Gene3D" id="1.10.1200.10">
    <property type="entry name" value="ACP-like"/>
    <property type="match status" value="4"/>
</dbReference>
<evidence type="ECO:0000259" key="10">
    <source>
        <dbReference type="PROSITE" id="PS50075"/>
    </source>
</evidence>
<dbReference type="InterPro" id="IPR014043">
    <property type="entry name" value="Acyl_transferase_dom"/>
</dbReference>
<dbReference type="Pfam" id="PF08990">
    <property type="entry name" value="Docking"/>
    <property type="match status" value="1"/>
</dbReference>
<feature type="region of interest" description="N-terminal hotdog fold" evidence="9">
    <location>
        <begin position="3940"/>
        <end position="4065"/>
    </location>
</feature>
<dbReference type="Pfam" id="PF21089">
    <property type="entry name" value="PKS_DH_N"/>
    <property type="match status" value="2"/>
</dbReference>
<feature type="active site" description="Proton donor; for dehydratase activity" evidence="9">
    <location>
        <position position="4139"/>
    </location>
</feature>
<keyword evidence="4" id="KW-0597">Phosphoprotein</keyword>
<dbReference type="InterPro" id="IPR016035">
    <property type="entry name" value="Acyl_Trfase/lysoPLipase"/>
</dbReference>
<organism evidence="13 14">
    <name type="scientific">Streptomyces acidiscabies</name>
    <dbReference type="NCBI Taxonomy" id="42234"/>
    <lineage>
        <taxon>Bacteria</taxon>
        <taxon>Bacillati</taxon>
        <taxon>Actinomycetota</taxon>
        <taxon>Actinomycetes</taxon>
        <taxon>Kitasatosporales</taxon>
        <taxon>Streptomycetaceae</taxon>
        <taxon>Streptomyces</taxon>
    </lineage>
</organism>
<evidence type="ECO:0000256" key="9">
    <source>
        <dbReference type="PROSITE-ProRule" id="PRU01363"/>
    </source>
</evidence>
<dbReference type="InterPro" id="IPR009081">
    <property type="entry name" value="PP-bd_ACP"/>
</dbReference>
<feature type="region of interest" description="C-terminal hotdog fold" evidence="9">
    <location>
        <begin position="4078"/>
        <end position="4214"/>
    </location>
</feature>
<dbReference type="Proteomes" id="UP001272987">
    <property type="component" value="Unassembled WGS sequence"/>
</dbReference>
<dbReference type="Pfam" id="PF16197">
    <property type="entry name" value="KAsynt_C_assoc"/>
    <property type="match status" value="4"/>
</dbReference>
<dbReference type="InterPro" id="IPR013154">
    <property type="entry name" value="ADH-like_N"/>
</dbReference>
<proteinExistence type="predicted"/>
<comment type="pathway">
    <text evidence="2">Antibiotic biosynthesis.</text>
</comment>
<dbReference type="InterPro" id="IPR049552">
    <property type="entry name" value="PKS_DH_N"/>
</dbReference>
<dbReference type="InterPro" id="IPR013968">
    <property type="entry name" value="PKS_KR"/>
</dbReference>
<evidence type="ECO:0000256" key="2">
    <source>
        <dbReference type="ARBA" id="ARBA00004792"/>
    </source>
</evidence>
<dbReference type="SMART" id="SM00829">
    <property type="entry name" value="PKS_ER"/>
    <property type="match status" value="1"/>
</dbReference>
<dbReference type="InterPro" id="IPR032821">
    <property type="entry name" value="PKS_assoc"/>
</dbReference>
<dbReference type="PROSITE" id="PS00012">
    <property type="entry name" value="PHOSPHOPANTETHEINE"/>
    <property type="match status" value="4"/>
</dbReference>
<dbReference type="NCBIfam" id="NF045894">
    <property type="entry name" value="PKS_plus_SDR"/>
    <property type="match status" value="2"/>
</dbReference>
<evidence type="ECO:0000256" key="6">
    <source>
        <dbReference type="ARBA" id="ARBA00023194"/>
    </source>
</evidence>
<dbReference type="PROSITE" id="PS50075">
    <property type="entry name" value="CARRIER"/>
    <property type="match status" value="4"/>
</dbReference>
<evidence type="ECO:0000256" key="5">
    <source>
        <dbReference type="ARBA" id="ARBA00022679"/>
    </source>
</evidence>
<feature type="active site" description="Proton acceptor; for dehydratase activity" evidence="9">
    <location>
        <position position="3972"/>
    </location>
</feature>
<dbReference type="Pfam" id="PF00109">
    <property type="entry name" value="ketoacyl-synt"/>
    <property type="match status" value="4"/>
</dbReference>
<dbReference type="InterPro" id="IPR055123">
    <property type="entry name" value="SpnB-like_Rossmann"/>
</dbReference>
<keyword evidence="3" id="KW-0596">Phosphopantetheine</keyword>
<dbReference type="Pfam" id="PF22953">
    <property type="entry name" value="SpnB_Rossmann"/>
    <property type="match status" value="2"/>
</dbReference>
<dbReference type="InterPro" id="IPR049900">
    <property type="entry name" value="PKS_mFAS_DH"/>
</dbReference>
<dbReference type="SMART" id="SM00827">
    <property type="entry name" value="PKS_AT"/>
    <property type="match status" value="4"/>
</dbReference>
<dbReference type="SUPFAM" id="SSF51735">
    <property type="entry name" value="NAD(P)-binding Rossmann-fold domains"/>
    <property type="match status" value="9"/>
</dbReference>
<dbReference type="InterPro" id="IPR001227">
    <property type="entry name" value="Ac_transferase_dom_sf"/>
</dbReference>
<name>A0ABU4M7P7_9ACTN</name>
<dbReference type="PROSITE" id="PS52019">
    <property type="entry name" value="PKS_MFAS_DH"/>
    <property type="match status" value="2"/>
</dbReference>
<dbReference type="PANTHER" id="PTHR43775:SF51">
    <property type="entry name" value="INACTIVE PHENOLPHTHIOCEROL SYNTHESIS POLYKETIDE SYNTHASE TYPE I PKS1-RELATED"/>
    <property type="match status" value="1"/>
</dbReference>
<feature type="domain" description="Ketosynthase family 3 (KS3)" evidence="11">
    <location>
        <begin position="5100"/>
        <end position="5515"/>
    </location>
</feature>
<comment type="cofactor">
    <cofactor evidence="1">
        <name>pantetheine 4'-phosphate</name>
        <dbReference type="ChEBI" id="CHEBI:47942"/>
    </cofactor>
</comment>
<evidence type="ECO:0000313" key="14">
    <source>
        <dbReference type="Proteomes" id="UP001272987"/>
    </source>
</evidence>
<dbReference type="Pfam" id="PF00698">
    <property type="entry name" value="Acyl_transf_1"/>
    <property type="match status" value="4"/>
</dbReference>
<feature type="domain" description="Carrier" evidence="10">
    <location>
        <begin position="2962"/>
        <end position="3037"/>
    </location>
</feature>
<sequence>MTVSQDRLLEALRESVKETERLRRRNAELTTPEPIAVVGMACRYPGGVASPEDLWRLVSGGVDAISEFPDDRGWSLDTLDDSDPDHHGTSYTRHGGFLYDAAEFDAGFFGISPREALAMDPQQRLLLETAWEALERTGIDPHALKGSKTGVFVGGAVSGYDTVGDASGDAEGYTLIGGASSVLSGRIAYTLGLEGPAVTVDTACSSSLVALHLAAQALRSGECSMALAGGVAVMATSGIFGGFATYGGLAGDGRCKAFAAAADGTGWGEGAGLLVVERLSDARRNGHRVLAVVRGSAINQDGASNGLTAPNGPSQQRVIRQALASAGVTAAEVDVVEAHGTGTRLGDPIEAQALLETYGQGRPEDRPLWLGSVKSNIGHTLAAAGVAGVIKMVLAMQQGVLPPTLHVDEPTPEVDWSSGAVELLTEQRSWPVVDRPWRAGVSSFGVSGTNAHVILEQAPEVEPASDVDVVAPVVSPVVVPWVLSARSELALREQARRLAAHVEADPGLDPVDVGAALVSTRASLEHRAVVLGADRDELIARLAGLAAGEPGAGVVAGQSVAGGRGVVFVFPGQGSQWVGMAQGLLVSSPVFAERMAECARALAPFVEWDLLEVLGDEGALGRVDVVQPVLWAVMVSLARVWQSLGVTPAAVVGHSQGEIAAACVAGGLSLTDAARISAVRSRMIAGSLAGRGGMVSVGLPRAEAELLIARWEGRLSVAAVNGPSSVVVSGDPEALTELVVAGEAENFRARRIEVDYASHSAHVEEIEAELVEALADIVPVEGAVAFYSTVTGEVIDTRELDAGYWYRNLRETVRLADTTRALAAAGHGTFVEVSPHPVLTPSLEETLFESHPAAVVTGTLRRGENEPEQLLAAAARLHTRGVRVEWAEIVGRGSAIDLPTYAFQRERYWPESVSGSVVAGVDDELWSVVEGADVGLLSAELGVGEGALGEVVPALAVWRERRRAGSRVEGWRFAESWKLLPGALGGVLPGSWLVVVPVGWGEDVWVAGVIGALGAGVVRLEVDGDTDRAVLADLPELAGVVSLLGVAEQACPGFGATPVGLAGTVGLVQALGDCGITARVWCVTRGAVSVGSADPVGSPVQTALWGLGRSAALDLPVRWGGLVDLPVVFDEQAGGLLRRVLTGDEDQVAVRESGVYGRRLVRAGSGGAAGAGVRLSGSVLITGGTGGLGGHVARWAVARGAEHVVLVSRRGLEAPGAVGLREELEALGARVTVEACDVADREALAAVLGAIPGEFPLTAVLHAAGIGDGHVPVGELELGRLDGVLRAKMVSAWHLHELTAGLELQAFVLFSSGAASWGAGGQAAYAAANAFLDGLAGYRHGAGLAATSIAWGLWAGPGMGAAGAEFVEGYRRRGVFPMEPGLAMAALERAVGDGSVTLAVTNTDWETFAPSFTVERPSALLSGIPEVRKALALSGVQPGGESALRRRLAGLGERERARALLDLVRREAAVTLGFDNADALPDGRAFRDVGFDSLTAVELRNKLASATGLVLPASLVFDYPTPAVLAEHLGSELLGSEAQVVAPAVVKAEPDEPIAIVGMGCRFPGGVSSPEQLWDVVASSADVVGEFPGDRGWDLTGADFARVGGFVEDVAGFDAGFFGISPREALAMDPQQRLLLETAWEALERAGIDPDVLKGSRTGVFVGGTVSGYEAVGGASGDAEGYMLTGGAGSVLSGRIAYTLGLEGPAVTVDTACSSSLVALHLAAQALRSGECSMALAGGVTVMATPRGFAEFAIQGGLAADGRCKPFAAAADGTGWGEGVGLLVVERLSDARRNGHQVLAVVRGSAINQDGASNGLSAPNGPSQQRVIRQALASAGVAAAEVDVVEAHGTGTRLGDPIEAQALLATYGQDRPEDRPLWLGSVKSNIGHTQAASGVAGVIKMVLAMQQGVLPRTLHVDEPTPEVDWSVGAVELLTEQRSWPVVDRPWRAGVSSFGVSGTNAHLILEQAPELEPASGMEVEPVVVPSVVPWVLSARSESALREQARRLAAHVEADPGLDPVDVGAALVSTRANLGHRAVVLGADREQLIAGLAGLAAGEPGAGVLTGVSVAGGRTAFLFTGQGAQRVGMGRELAAEFPVFAEAFGEISAGFEGLLPGSLEEVVFGGDEYRLTETGWAQPALFAFEVAMFRLLGSWGVAPDFVVGHSVGELAAAYVAGVWSLPDACRVVAARAGLMQALPAEGVMLAVEASEAEITSVAGEVAGWGERAAIAAVNAARSVVLSGDAAVVGAMGELWSGRGRKVRRLRVSHAFHSPLMDPMLGAFADVLGGVEFNEPSVGMTVPAAQVCSPQYWVRQVREPVRYADMLTELSTQGVTRFVEVGPDGVLSGLGSGAVDGVFVAAQRRDRPEVHTAMTALSTLHTHGVPVDWPAIVGRGSAVELPTYAFQRERYWPEAVAGPVVAGADDELWSVVEGADAGLLSAELGVGEQALAEVVPALAAWRERRRSRFAVEGWRFAESWKLLPGAPGGALPGSWLVVVPVGWGEDAWVASVVGALGVGVVRLEVAGDADRTVLAAVLADLPELAGVVSLLGVAEQACPGFGATPVGLAGTVGLVQALGDCGITARVWCVTRGAVSVGSADPVGSPVQTALWGLGRSAALDLPVRWGGLVDLPVAVDERIGGLLRRVLTGDEDQVAVRESGVYGRRLVRAGSSGAAGAEARLNGSVLITGGTGGLGGHVARWAVARGAEHVVLVSRRGEQADGVSGLREELIAQGARVTVEACDVADREALAGVLARVPADCPLTAVVHAAGIGDGHVPVGELELGRLDGVLRAKMVSAWHLHELTAGLGLEAFVLFSSGAASWGAGGQAAYAAANAFLDGLAGYRHGAGLAATSIAWGLWAGPGMGAAGAEFVEGYRRRGVLAMEPGLAMAALERAVGDGSVTLTVTNTDWETFAPSFTVERPSALLSGIPEVRKALALPGAGSVGESALRSRLAGLGERERTRALLDLVRREAAITLGFDNADALPQGRAFRDVGFDSLTAVELRNKLASATGLVLPASLVFDYPTPAVLAEHLGSELLGTVEAVSVMPVTTVAVDEPIAIVGMGCRFPGGVESPEQLWALLAGGVDAVSAFPTQRGWDLVGDGFARVGGFLYEAAEFDAGFFGISPREALAMDPQQRLLLETAWEALERTGIDPNTLKGSRTGVFVGGTGSGYDTVGGASGDAEGYMLTGGAGSVLSGRIAYTLGLEGPAVTVDTACSSSLVALHWAAQALRSGECDLALAGGVAVMATPGIFAEFAVQGGLAGDGRCKAFAASADGTGWGEGVGLLVVERLSDARRNGHQVLAVVRGSAINQDGASNGLAAPNGPSQQRVIRQALASAGVTAAEVDVVEAHGTGTRLGDPIEAQALLATYGQDRPEGRPLWLGSVKSNIGHTLAAAGVAGVIKMVLAMRHGQLPPTLHVDEPTPEVDWSAGAVELLTEQQPWPVVDRPWRAGVSSFGISGTNAHVILEQAPELEPAADAVAVPSVVPWVLSGRSESALREQARRLAAHVEADPGLDSVGVGAALVSTRAELEHRAVVLGAGRDELIAGLAGLASGEPGAGVVTGRAGQSVAGEQGVVFVFPGQGSQWVGMAQGLLVSSPVFAERMAECAQALAPFVEWNLLEVLGDEEALGRVDVVQPVLWAVMVSLAQVWQSLGVTPAAVMGHSQGEIAAACVAGGLSLADAARISAVRSRMIAGSLAGRGGMVSVGLPRAEAESLIARWEGRLSVAAVNGPSSVVVSGDPEALAQLVVAGGEENFRARKIEVDYASHSAHVEEIRAELVEALADIVPVEGTVAFYSTVTGELTDTRDLDAGYWYRNLRETVRLADTTRALAAAGHGTFVEVSPHPVLTPSLEETLFESHPSAVVTGTLRRGENELEQLLAAAARLHTRGVPVDWSEIVGRGSVVELPTYAFQRERYWPRPRAVAGDVRGAGLTSVGHPLLGAAVELAGGEGVVFTSRLSLTSHAWLADHTARGVVLLAGTAFVELVVRAGDEVGCGVLEDLALERPLVLSEREAVQVQVVVEAPAESGRRAVSVYSRLEETGTEAGWTRHASGTLTSEQTMPSGAELTVWPPAGAEPVPVDDLYNGLAEAGYGYGPSFQGLRAAWRRGEEVFAEVRLPDEVADSAGEFGIHPALFDAALHAAAFLPAGGEGGLPFSWSGVSLHASGAQSLRVRLSVAGDGGLCLNAADDTGAPVVSVDSLVVRPAPQGQLSSPGSGQDNLFSVDWIVKPESGGSLPRCVVAGAGGQDLAAMLGVPWHSELSECQDADLVLLPTGAGADGGDVVAAARSEVCRVLGLVQQWLADERGDTRLVVVTRGAVSTGTGDRVEDVAGAGVQGLVRSARSEHPGRFGLVDVDGSAESWQCLPAVLNGTADDEDGFELAVRAGQAYTPRLTPTRTREVLAAPEGVEAWRLGMAGQGSVDDLVIVPSPEAEVPLEAGQVRIGVRAAGLNFRDVLNMYPGEVPVLGAEVAGVVLEAGPGVTGFLPGDRVMGMAVGGFGPVVVADARLIVPFPQGWSFVQAAGVPVVFLTALHGLRETGRLTAGQRVLVHAAAGGVGMAAVQLARLWGAEVFATASPGKQDTVCGLGVARDHIASSRTTEFADRFTGMDVVLNSLAGEFIDASLNVLRDGGRFVELGKTDLRDTDAIATTHPEVNYQAIDLTDFSPDMVGGMLAELAELFESGVLSPLPTRTWDVRQSRDAFRYMAQARHVGKIVLTVPQQLDPDRTVLITGGTGGLGGLLARHLIDRHGIRHLTLVSRQGITAPGARELVEELTGLGAEVRVVACDVSDRNAVAELVAGVPQQHPLTAVIHAAAVLDDGTITSLTPERIDTVMRPKADAAWYLHEATAGLDLATFILFSSVAGVFGGAGVAGYAAANSVLDAMAQQCAARGEPVVSLAWGLWGDAGGMMGRLGQTDLVRFGRAGVRAMPAAEGLALFDLACRRPEAHLAPVGLELSRHNEPVLPLLRGLVSAGGRARPVARAGVQDGSGLAGRLAGLTADDQQRLLLDLVRGHVAPVLGHASAQDIEPDKAFRDMGFDSLTTVELRNRLATATGLRLPATLAFDHPTASRLATHLRQRLTDTVEAVSVTPVTTATVDEPIAIVGMGCRFPGGVESPEQLWTLLTGGIDATSAFPTQRGWDLTGDGFAQMGGFLHEAAEFDAGFFGISPREALAMDPQQRLLLETAWEALERTGIDPNALKGSKTGVFMGGTGSGYDTVGGTAGDAEGYTLTGGASSVLSGRIAYVLGLEGPAVTVDTACSSSLVALHLAAQALRSGECDLALAGGVTVMATPGVFAGFAMQGGLASDGRCKAFSVTADGVGLAEGAGLLAVERLSDARRNGHRVLAVVRGSAMNQDGASNGLTAPNGPSQQRVIRQALASAGVTAAEVDVVEAHGTGTRLGDPIEAQALLETYGQGRPADRPLWLGSLKSNIGHTQAAAGVAGVIKMVLAMRYGQLPPTLHVDEPTPEVDWSAGAVELLTEQQQWPVVDRPWRAGVSSFGISGTNAHVILEQAPELEPASDAVVVPSVVPWVLSARSELALREQAWRLAAHVEADPGLDPVEVGAALVSTRASLGHRAVVLGTGRDELIAGLTGLAAGEPGAGVVTGVAGSGGRTAFLFTGQGAQRLGMGRELVAEFPVFAEAFGEVCDGFAGLLPGSLEEVVFGADEHRLTETGWAQPALFAFEVAMFRLLSSWGVAPDFVVGHSVGELAAAYVAGVWSLSDACRVVAARAGLMQALPAEGVMLAVEATEAEIASAAGEVAGWGERAAIAAVNAARSVVLSGDAGVVGAMGELWSGRGRKVRRLRVSHAFHSPLMDPMLDAFADVLGQVEFNEPSVGMTVPAAQVCSPQYWVRQVREPVRYADMLTELGVQGVTRFVEVGPDGVLSGLGSGAVDGLFVAAQRRDRPEVHTAMTALSTLHTHSVPVNWSAIVGRGSAVELPTYAFQRERYWPRSRAVAGDVRSAGLVSVGHPLLGAAVELAGGEGVVFTSRLSLASHDWLADHAVRGVVIVPGTAFVELLVRAGDEVGCGVLEDLALERPLVLPERGAVQVQVVVGAPAELGRRAVSVYSRPEETAAEAVWTQHASGTLAAAGVPAPVWQDVAWPPAGAEPVPVDGLYDGLAEAGYGYGPAFQGLRAVWRRGEEVFAEVRLPGEVADRAGEFGIHPALFDAALHAAVFLPGDVEGGLPFAWSGVSLHASGARSLRVQLSVIGDGALRLNAADDTGAPVLSVDSLTLRSVRAELLESGSGQDNLFSVDWIVKPESGGSLPRCVVAGAGGQDLAKMLGVAWYPELSECQDADLVFLPTGAGADGGDVVAAARSEVCRVLELVQQWLADERGDTRLVVVTRNAVSTGTGDRVEDVAGAGVQGLVRSARSEHPGRFGLVDVDGSAESWQCLPAVLNGTADDEDGFELAVRTGQAYTPRLAPASVGEAPEARPVDPEGTVLITGGTGTLGGLVARDWVERHGVRHLLLVSRQGTAAPGARELVEELTGLDAQVRVVACDVSDRAALTAVLDAIPDEHPLTAVVHTAGVVDDGMVTSLTPARVDAVMRPKADAAWYLHEATAGLDLAAFVLFSSTSGVLGAAGQAGYAAANSVLDAIAQQRAARGEAAVSVAWGMWAPASALTGQLSQTDRRRISATGVVPLTAEEGMVLLDRAVRSGRSFVAGMRWDPAGVRSGQPLSGLLRGLVRGPVRRRSLATERDGEAAGAALRQRLAGLSAADAHAVLAQVVTTHTATVLGHATPESIQATSAFQELGFDSMTAVDLRNRLNTVTGLRLPATLVFDYPTPDTVAGHLRSELRPDILAAEPSGDTDARLGETLATIPVSRLRKAGLLDLLLQLAGEDGEVAQNTTSDDEISIDELDGESLLRLAAENTTN</sequence>
<dbReference type="Pfam" id="PF13602">
    <property type="entry name" value="ADH_zinc_N_2"/>
    <property type="match status" value="1"/>
</dbReference>
<dbReference type="SUPFAM" id="SSF52151">
    <property type="entry name" value="FabD/lysophospholipase-like"/>
    <property type="match status" value="4"/>
</dbReference>
<dbReference type="SMART" id="SM00825">
    <property type="entry name" value="PKS_KS"/>
    <property type="match status" value="4"/>
</dbReference>
<evidence type="ECO:0000256" key="3">
    <source>
        <dbReference type="ARBA" id="ARBA00022450"/>
    </source>
</evidence>
<dbReference type="Pfam" id="PF02801">
    <property type="entry name" value="Ketoacyl-synt_C"/>
    <property type="match status" value="4"/>
</dbReference>
<dbReference type="InterPro" id="IPR016036">
    <property type="entry name" value="Malonyl_transacylase_ACP-bd"/>
</dbReference>
<feature type="domain" description="Carrier" evidence="10">
    <location>
        <begin position="6729"/>
        <end position="6804"/>
    </location>
</feature>
<dbReference type="Gene3D" id="3.40.50.720">
    <property type="entry name" value="NAD(P)-binding Rossmann-like Domain"/>
    <property type="match status" value="4"/>
</dbReference>
<dbReference type="EMBL" id="JARAWP010000024">
    <property type="protein sequence ID" value="MDX3023003.1"/>
    <property type="molecule type" value="Genomic_DNA"/>
</dbReference>
<dbReference type="CDD" id="cd00833">
    <property type="entry name" value="PKS"/>
    <property type="match status" value="4"/>
</dbReference>
<dbReference type="SUPFAM" id="SSF53901">
    <property type="entry name" value="Thiolase-like"/>
    <property type="match status" value="4"/>
</dbReference>
<dbReference type="InterPro" id="IPR014031">
    <property type="entry name" value="Ketoacyl_synth_C"/>
</dbReference>
<evidence type="ECO:0000256" key="7">
    <source>
        <dbReference type="ARBA" id="ARBA00023268"/>
    </source>
</evidence>
<dbReference type="InterPro" id="IPR057326">
    <property type="entry name" value="KR_dom"/>
</dbReference>
<dbReference type="InterPro" id="IPR050091">
    <property type="entry name" value="PKS_NRPS_Biosynth_Enz"/>
</dbReference>
<dbReference type="InterPro" id="IPR041618">
    <property type="entry name" value="PKS_DE"/>
</dbReference>
<dbReference type="CDD" id="cd05195">
    <property type="entry name" value="enoyl_red"/>
    <property type="match status" value="1"/>
</dbReference>
<dbReference type="PANTHER" id="PTHR43775">
    <property type="entry name" value="FATTY ACID SYNTHASE"/>
    <property type="match status" value="1"/>
</dbReference>
<dbReference type="InterPro" id="IPR016039">
    <property type="entry name" value="Thiolase-like"/>
</dbReference>
<dbReference type="PROSITE" id="PS00606">
    <property type="entry name" value="KS3_1"/>
    <property type="match status" value="4"/>
</dbReference>
<evidence type="ECO:0000259" key="11">
    <source>
        <dbReference type="PROSITE" id="PS52004"/>
    </source>
</evidence>
<dbReference type="SMART" id="SM01294">
    <property type="entry name" value="PKS_PP_betabranch"/>
    <property type="match status" value="4"/>
</dbReference>
<feature type="region of interest" description="N-terminal hotdog fold" evidence="9">
    <location>
        <begin position="5974"/>
        <end position="6099"/>
    </location>
</feature>
<keyword evidence="5" id="KW-0808">Transferase</keyword>
<dbReference type="InterPro" id="IPR014030">
    <property type="entry name" value="Ketoacyl_synth_N"/>
</dbReference>
<dbReference type="InterPro" id="IPR020807">
    <property type="entry name" value="PKS_DH"/>
</dbReference>
<evidence type="ECO:0000256" key="1">
    <source>
        <dbReference type="ARBA" id="ARBA00001957"/>
    </source>
</evidence>
<dbReference type="Pfam" id="PF14765">
    <property type="entry name" value="PS-DH"/>
    <property type="match status" value="2"/>
</dbReference>
<dbReference type="InterPro" id="IPR049551">
    <property type="entry name" value="PKS_DH_C"/>
</dbReference>
<dbReference type="SUPFAM" id="SSF55048">
    <property type="entry name" value="Probable ACP-binding domain of malonyl-CoA ACP transacylase"/>
    <property type="match status" value="4"/>
</dbReference>
<dbReference type="SUPFAM" id="SSF47336">
    <property type="entry name" value="ACP-like"/>
    <property type="match status" value="4"/>
</dbReference>
<dbReference type="InterPro" id="IPR042104">
    <property type="entry name" value="PKS_dehydratase_sf"/>
</dbReference>
<dbReference type="InterPro" id="IPR018201">
    <property type="entry name" value="Ketoacyl_synth_AS"/>
</dbReference>
<dbReference type="SMART" id="SM00826">
    <property type="entry name" value="PKS_DH"/>
    <property type="match status" value="2"/>
</dbReference>
<dbReference type="Gene3D" id="3.40.47.10">
    <property type="match status" value="4"/>
</dbReference>
<dbReference type="PROSITE" id="PS52004">
    <property type="entry name" value="KS3_2"/>
    <property type="match status" value="4"/>
</dbReference>
<feature type="active site" description="Proton donor; for dehydratase activity" evidence="9">
    <location>
        <position position="6173"/>
    </location>
</feature>
<evidence type="ECO:0000256" key="8">
    <source>
        <dbReference type="ARBA" id="ARBA00023315"/>
    </source>
</evidence>
<dbReference type="Pfam" id="PF08659">
    <property type="entry name" value="KR"/>
    <property type="match status" value="4"/>
</dbReference>
<gene>
    <name evidence="13" type="ORF">PV666_34755</name>
</gene>
<feature type="domain" description="PKS/mFAS DH" evidence="12">
    <location>
        <begin position="3940"/>
        <end position="4214"/>
    </location>
</feature>
<dbReference type="PROSITE" id="PS01162">
    <property type="entry name" value="QOR_ZETA_CRYSTAL"/>
    <property type="match status" value="1"/>
</dbReference>
<dbReference type="SUPFAM" id="SSF50129">
    <property type="entry name" value="GroES-like"/>
    <property type="match status" value="1"/>
</dbReference>
<dbReference type="SMART" id="SM00823">
    <property type="entry name" value="PKS_PP"/>
    <property type="match status" value="4"/>
</dbReference>
<dbReference type="InterPro" id="IPR020843">
    <property type="entry name" value="ER"/>
</dbReference>
<keyword evidence="14" id="KW-1185">Reference proteome</keyword>
<dbReference type="Pfam" id="PF18369">
    <property type="entry name" value="PKS_DE"/>
    <property type="match status" value="2"/>
</dbReference>
<dbReference type="CDD" id="cd08956">
    <property type="entry name" value="KR_3_FAS_SDR_x"/>
    <property type="match status" value="2"/>
</dbReference>
<dbReference type="Gene3D" id="3.40.50.11460">
    <property type="match status" value="1"/>
</dbReference>
<feature type="active site" description="Proton acceptor; for dehydratase activity" evidence="9">
    <location>
        <position position="6006"/>
    </location>
</feature>
<dbReference type="Gene3D" id="3.40.366.10">
    <property type="entry name" value="Malonyl-Coenzyme A Acyl Carrier Protein, domain 2"/>
    <property type="match status" value="4"/>
</dbReference>
<protein>
    <submittedName>
        <fullName evidence="13">SDR family NAD(P)-dependent oxidoreductase</fullName>
    </submittedName>
</protein>
<dbReference type="InterPro" id="IPR020806">
    <property type="entry name" value="PKS_PP-bd"/>
</dbReference>
<keyword evidence="8" id="KW-0012">Acyltransferase</keyword>
<keyword evidence="6" id="KW-0045">Antibiotic biosynthesis</keyword>
<dbReference type="InterPro" id="IPR015083">
    <property type="entry name" value="NorB/c/GfsB-D-like_docking"/>
</dbReference>
<dbReference type="InterPro" id="IPR006162">
    <property type="entry name" value="Ppantetheine_attach_site"/>
</dbReference>
<dbReference type="InterPro" id="IPR020841">
    <property type="entry name" value="PKS_Beta-ketoAc_synthase_dom"/>
</dbReference>
<dbReference type="Pfam" id="PF08240">
    <property type="entry name" value="ADH_N"/>
    <property type="match status" value="1"/>
</dbReference>
<feature type="domain" description="Ketosynthase family 3 (KS3)" evidence="11">
    <location>
        <begin position="32"/>
        <end position="457"/>
    </location>
</feature>
<dbReference type="Gene3D" id="3.30.70.3290">
    <property type="match status" value="4"/>
</dbReference>
<dbReference type="Gene3D" id="3.90.180.10">
    <property type="entry name" value="Medium-chain alcohol dehydrogenases, catalytic domain"/>
    <property type="match status" value="1"/>
</dbReference>
<dbReference type="Gene3D" id="6.10.140.1830">
    <property type="match status" value="2"/>
</dbReference>
<dbReference type="InterPro" id="IPR036291">
    <property type="entry name" value="NAD(P)-bd_dom_sf"/>
</dbReference>
<feature type="domain" description="PKS/mFAS DH" evidence="12">
    <location>
        <begin position="5974"/>
        <end position="6248"/>
    </location>
</feature>
<feature type="region of interest" description="C-terminal hotdog fold" evidence="9">
    <location>
        <begin position="6112"/>
        <end position="6248"/>
    </location>
</feature>
<feature type="domain" description="Ketosynthase family 3 (KS3)" evidence="11">
    <location>
        <begin position="1551"/>
        <end position="1966"/>
    </location>
</feature>
<dbReference type="SMART" id="SM00822">
    <property type="entry name" value="PKS_KR"/>
    <property type="match status" value="4"/>
</dbReference>
<accession>A0ABU4M7P7</accession>
<feature type="domain" description="Carrier" evidence="10">
    <location>
        <begin position="1458"/>
        <end position="1533"/>
    </location>
</feature>
<reference evidence="13 14" key="1">
    <citation type="journal article" date="2023" name="Microb. Genom.">
        <title>Mesoterricola silvestris gen. nov., sp. nov., Mesoterricola sediminis sp. nov., Geothrix oryzae sp. nov., Geothrix edaphica sp. nov., Geothrix rubra sp. nov., and Geothrix limicola sp. nov., six novel members of Acidobacteriota isolated from soils.</title>
        <authorList>
            <person name="Weisberg A.J."/>
            <person name="Pearce E."/>
            <person name="Kramer C.G."/>
            <person name="Chang J.H."/>
            <person name="Clarke C.R."/>
        </authorList>
    </citation>
    <scope>NUCLEOTIDE SEQUENCE [LARGE SCALE GENOMIC DNA]</scope>
    <source>
        <strain evidence="13 14">NB05-1H</strain>
    </source>
</reference>